<name>A0A212KC02_9BACT</name>
<gene>
    <name evidence="1" type="ORF">KM92DES2_12648</name>
</gene>
<proteinExistence type="predicted"/>
<reference evidence="1" key="1">
    <citation type="submission" date="2016-04" db="EMBL/GenBank/DDBJ databases">
        <authorList>
            <person name="Evans L.H."/>
            <person name="Alamgir A."/>
            <person name="Owens N."/>
            <person name="Weber N.D."/>
            <person name="Virtaneva K."/>
            <person name="Barbian K."/>
            <person name="Babar A."/>
            <person name="Rosenke K."/>
        </authorList>
    </citation>
    <scope>NUCLEOTIDE SEQUENCE</scope>
    <source>
        <strain evidence="1">92-2</strain>
    </source>
</reference>
<protein>
    <submittedName>
        <fullName evidence="1">Uncharacterized protein</fullName>
    </submittedName>
</protein>
<accession>A0A212KC02</accession>
<sequence>MPIRLVLTDQTHKHLAATTSDKVFFMEAQAITPIRDRLSLNFTALFSCASPLQRV</sequence>
<organism evidence="1">
    <name type="scientific">uncultured Desulfovibrio sp</name>
    <dbReference type="NCBI Taxonomy" id="167968"/>
    <lineage>
        <taxon>Bacteria</taxon>
        <taxon>Pseudomonadati</taxon>
        <taxon>Thermodesulfobacteriota</taxon>
        <taxon>Desulfovibrionia</taxon>
        <taxon>Desulfovibrionales</taxon>
        <taxon>Desulfovibrionaceae</taxon>
        <taxon>Desulfovibrio</taxon>
        <taxon>environmental samples</taxon>
    </lineage>
</organism>
<evidence type="ECO:0000313" key="1">
    <source>
        <dbReference type="EMBL" id="SBW09221.1"/>
    </source>
</evidence>
<dbReference type="AlphaFoldDB" id="A0A212KC02"/>
<dbReference type="EMBL" id="FLUP01000001">
    <property type="protein sequence ID" value="SBW09221.1"/>
    <property type="molecule type" value="Genomic_DNA"/>
</dbReference>